<protein>
    <recommendedName>
        <fullName evidence="4">Plethodontid modulating factor</fullName>
    </recommendedName>
</protein>
<dbReference type="EMBL" id="JAUBYV010000013">
    <property type="protein sequence ID" value="KAK2623592.1"/>
    <property type="molecule type" value="Genomic_DNA"/>
</dbReference>
<evidence type="ECO:0000256" key="1">
    <source>
        <dbReference type="SAM" id="SignalP"/>
    </source>
</evidence>
<evidence type="ECO:0008006" key="4">
    <source>
        <dbReference type="Google" id="ProtNLM"/>
    </source>
</evidence>
<feature type="signal peptide" evidence="1">
    <location>
        <begin position="1"/>
        <end position="17"/>
    </location>
</feature>
<evidence type="ECO:0000313" key="3">
    <source>
        <dbReference type="Proteomes" id="UP001285354"/>
    </source>
</evidence>
<name>A0AAD9SUB8_9HELO</name>
<proteinExistence type="predicted"/>
<accession>A0AAD9SUB8</accession>
<organism evidence="2 3">
    <name type="scientific">Diplocarpon rosae</name>
    <dbReference type="NCBI Taxonomy" id="946125"/>
    <lineage>
        <taxon>Eukaryota</taxon>
        <taxon>Fungi</taxon>
        <taxon>Dikarya</taxon>
        <taxon>Ascomycota</taxon>
        <taxon>Pezizomycotina</taxon>
        <taxon>Leotiomycetes</taxon>
        <taxon>Helotiales</taxon>
        <taxon>Drepanopezizaceae</taxon>
        <taxon>Diplocarpon</taxon>
    </lineage>
</organism>
<reference evidence="2" key="1">
    <citation type="submission" date="2023-06" db="EMBL/GenBank/DDBJ databases">
        <title>Draft genome of Marssonina rosae.</title>
        <authorList>
            <person name="Cheng Q."/>
        </authorList>
    </citation>
    <scope>NUCLEOTIDE SEQUENCE</scope>
    <source>
        <strain evidence="2">R4</strain>
    </source>
</reference>
<sequence>MRHSIIVVLAQALAAYAFPRHCTDGVFDLGTGGDQCIGENLNAYCCRENPTGPFQNPMQCKPVLNYLEEDTYPDCADGQGTAYCCY</sequence>
<dbReference type="Proteomes" id="UP001285354">
    <property type="component" value="Unassembled WGS sequence"/>
</dbReference>
<comment type="caution">
    <text evidence="2">The sequence shown here is derived from an EMBL/GenBank/DDBJ whole genome shotgun (WGS) entry which is preliminary data.</text>
</comment>
<keyword evidence="1" id="KW-0732">Signal</keyword>
<gene>
    <name evidence="2" type="ORF">QTJ16_007146</name>
</gene>
<dbReference type="AlphaFoldDB" id="A0AAD9SUB8"/>
<keyword evidence="3" id="KW-1185">Reference proteome</keyword>
<evidence type="ECO:0000313" key="2">
    <source>
        <dbReference type="EMBL" id="KAK2623592.1"/>
    </source>
</evidence>
<feature type="chain" id="PRO_5042282751" description="Plethodontid modulating factor" evidence="1">
    <location>
        <begin position="18"/>
        <end position="86"/>
    </location>
</feature>